<organism evidence="2 3">
    <name type="scientific">Thioclava litoralis</name>
    <dbReference type="NCBI Taxonomy" id="3076557"/>
    <lineage>
        <taxon>Bacteria</taxon>
        <taxon>Pseudomonadati</taxon>
        <taxon>Pseudomonadota</taxon>
        <taxon>Alphaproteobacteria</taxon>
        <taxon>Rhodobacterales</taxon>
        <taxon>Paracoccaceae</taxon>
        <taxon>Thioclava</taxon>
    </lineage>
</organism>
<sequence length="53" mass="5934">MKLSPEMRAELSYRLERKQQEAATDPALRPLPKADWLVLFAITALALLAALVL</sequence>
<reference evidence="2 3" key="1">
    <citation type="submission" date="2023-09" db="EMBL/GenBank/DDBJ databases">
        <title>Thioclava shenzhenensis sp. nov., a multidrug resistant bacteria-antagonizing species isolated from coastal seawater.</title>
        <authorList>
            <person name="Long M."/>
        </authorList>
    </citation>
    <scope>NUCLEOTIDE SEQUENCE [LARGE SCALE GENOMIC DNA]</scope>
    <source>
        <strain evidence="2 3">FTW29</strain>
        <plasmid evidence="2 3">unnamed2</plasmid>
    </source>
</reference>
<keyword evidence="1" id="KW-0472">Membrane</keyword>
<geneLocation type="plasmid" evidence="2 3">
    <name>unnamed2</name>
</geneLocation>
<gene>
    <name evidence="2" type="ORF">RPE78_17095</name>
</gene>
<accession>A0ABZ1E637</accession>
<proteinExistence type="predicted"/>
<evidence type="ECO:0000313" key="3">
    <source>
        <dbReference type="Proteomes" id="UP001623290"/>
    </source>
</evidence>
<name>A0ABZ1E637_9RHOB</name>
<evidence type="ECO:0000256" key="1">
    <source>
        <dbReference type="SAM" id="Phobius"/>
    </source>
</evidence>
<dbReference type="Proteomes" id="UP001623290">
    <property type="component" value="Plasmid unnamed2"/>
</dbReference>
<protein>
    <submittedName>
        <fullName evidence="2">Uncharacterized protein</fullName>
    </submittedName>
</protein>
<feature type="transmembrane region" description="Helical" evidence="1">
    <location>
        <begin position="36"/>
        <end position="52"/>
    </location>
</feature>
<keyword evidence="1" id="KW-0812">Transmembrane</keyword>
<keyword evidence="2" id="KW-0614">Plasmid</keyword>
<keyword evidence="3" id="KW-1185">Reference proteome</keyword>
<evidence type="ECO:0000313" key="2">
    <source>
        <dbReference type="EMBL" id="WRY35574.1"/>
    </source>
</evidence>
<dbReference type="EMBL" id="CP135445">
    <property type="protein sequence ID" value="WRY35574.1"/>
    <property type="molecule type" value="Genomic_DNA"/>
</dbReference>
<keyword evidence="1" id="KW-1133">Transmembrane helix</keyword>
<dbReference type="RefSeq" id="WP_330629301.1">
    <property type="nucleotide sequence ID" value="NZ_CP135445.1"/>
</dbReference>